<feature type="domain" description="Thiamine phosphate synthase/TenI" evidence="4">
    <location>
        <begin position="8"/>
        <end position="180"/>
    </location>
</feature>
<dbReference type="PANTHER" id="PTHR20857">
    <property type="entry name" value="THIAMINE-PHOSPHATE PYROPHOSPHORYLASE"/>
    <property type="match status" value="1"/>
</dbReference>
<evidence type="ECO:0000313" key="6">
    <source>
        <dbReference type="Proteomes" id="UP000548476"/>
    </source>
</evidence>
<dbReference type="EMBL" id="JACHGT010000002">
    <property type="protein sequence ID" value="MBB6033408.1"/>
    <property type="molecule type" value="Genomic_DNA"/>
</dbReference>
<dbReference type="InterPro" id="IPR036206">
    <property type="entry name" value="ThiamineP_synth_sf"/>
</dbReference>
<dbReference type="Pfam" id="PF02581">
    <property type="entry name" value="TMP-TENI"/>
    <property type="match status" value="1"/>
</dbReference>
<protein>
    <submittedName>
        <fullName evidence="5">Thiamine-phosphate pyrophosphorylase</fullName>
        <ecNumber evidence="5">2.5.1.3</ecNumber>
    </submittedName>
</protein>
<dbReference type="InterPro" id="IPR013785">
    <property type="entry name" value="Aldolase_TIM"/>
</dbReference>
<keyword evidence="5" id="KW-0808">Transferase</keyword>
<organism evidence="5 6">
    <name type="scientific">Phytomonospora endophytica</name>
    <dbReference type="NCBI Taxonomy" id="714109"/>
    <lineage>
        <taxon>Bacteria</taxon>
        <taxon>Bacillati</taxon>
        <taxon>Actinomycetota</taxon>
        <taxon>Actinomycetes</taxon>
        <taxon>Micromonosporales</taxon>
        <taxon>Micromonosporaceae</taxon>
        <taxon>Phytomonospora</taxon>
    </lineage>
</organism>
<evidence type="ECO:0000313" key="5">
    <source>
        <dbReference type="EMBL" id="MBB6033408.1"/>
    </source>
</evidence>
<dbReference type="PANTHER" id="PTHR20857:SF15">
    <property type="entry name" value="THIAMINE-PHOSPHATE SYNTHASE"/>
    <property type="match status" value="1"/>
</dbReference>
<reference evidence="5 6" key="1">
    <citation type="submission" date="2020-08" db="EMBL/GenBank/DDBJ databases">
        <title>Genomic Encyclopedia of Type Strains, Phase IV (KMG-IV): sequencing the most valuable type-strain genomes for metagenomic binning, comparative biology and taxonomic classification.</title>
        <authorList>
            <person name="Goeker M."/>
        </authorList>
    </citation>
    <scope>NUCLEOTIDE SEQUENCE [LARGE SCALE GENOMIC DNA]</scope>
    <source>
        <strain evidence="5 6">YIM 65646</strain>
    </source>
</reference>
<evidence type="ECO:0000256" key="3">
    <source>
        <dbReference type="ARBA" id="ARBA00022977"/>
    </source>
</evidence>
<dbReference type="Proteomes" id="UP000548476">
    <property type="component" value="Unassembled WGS sequence"/>
</dbReference>
<dbReference type="RefSeq" id="WP_184786269.1">
    <property type="nucleotide sequence ID" value="NZ_BONT01000097.1"/>
</dbReference>
<dbReference type="EC" id="2.5.1.3" evidence="5"/>
<keyword evidence="6" id="KW-1185">Reference proteome</keyword>
<gene>
    <name evidence="5" type="ORF">HNR73_001255</name>
</gene>
<comment type="function">
    <text evidence="1">Condenses 4-methyl-5-(beta-hydroxyethyl)thiazole monophosphate (THZ-P) and 2-methyl-4-amino-5-hydroxymethyl pyrimidine pyrophosphate (HMP-PP) to form thiamine monophosphate (TMP).</text>
</comment>
<dbReference type="SUPFAM" id="SSF51391">
    <property type="entry name" value="Thiamin phosphate synthase"/>
    <property type="match status" value="1"/>
</dbReference>
<dbReference type="GO" id="GO:0004789">
    <property type="term" value="F:thiamine-phosphate diphosphorylase activity"/>
    <property type="evidence" value="ECO:0007669"/>
    <property type="project" value="UniProtKB-EC"/>
</dbReference>
<sequence length="199" mass="20200">MTPPRLLVISDGTQAVHPLWDVLSAAIDGGARAVVLREHAMAPGPRAELAARLYARLSEVDGRLLLAVSGEPPEDVPAHGLHLAARARPVDAPGLLVGRSCHDPGELAAAAAEGADYATVSPVYLSESKPGYGPALGPAGLSVLCGRTSLPVYALCGVTGPERARECRTAGAHGVAVMGSLMRAADPAALVGELLDALG</sequence>
<evidence type="ECO:0000256" key="1">
    <source>
        <dbReference type="ARBA" id="ARBA00003814"/>
    </source>
</evidence>
<comment type="pathway">
    <text evidence="2">Cofactor biosynthesis; thiamine diphosphate biosynthesis.</text>
</comment>
<keyword evidence="3" id="KW-0784">Thiamine biosynthesis</keyword>
<dbReference type="CDD" id="cd00564">
    <property type="entry name" value="TMP_TenI"/>
    <property type="match status" value="1"/>
</dbReference>
<name>A0A841FHT3_9ACTN</name>
<evidence type="ECO:0000259" key="4">
    <source>
        <dbReference type="Pfam" id="PF02581"/>
    </source>
</evidence>
<dbReference type="GO" id="GO:0005737">
    <property type="term" value="C:cytoplasm"/>
    <property type="evidence" value="ECO:0007669"/>
    <property type="project" value="TreeGrafter"/>
</dbReference>
<dbReference type="AlphaFoldDB" id="A0A841FHT3"/>
<dbReference type="GO" id="GO:0009228">
    <property type="term" value="P:thiamine biosynthetic process"/>
    <property type="evidence" value="ECO:0007669"/>
    <property type="project" value="UniProtKB-KW"/>
</dbReference>
<dbReference type="InterPro" id="IPR022998">
    <property type="entry name" value="ThiamineP_synth_TenI"/>
</dbReference>
<dbReference type="Gene3D" id="3.20.20.70">
    <property type="entry name" value="Aldolase class I"/>
    <property type="match status" value="1"/>
</dbReference>
<comment type="caution">
    <text evidence="5">The sequence shown here is derived from an EMBL/GenBank/DDBJ whole genome shotgun (WGS) entry which is preliminary data.</text>
</comment>
<evidence type="ECO:0000256" key="2">
    <source>
        <dbReference type="ARBA" id="ARBA00004948"/>
    </source>
</evidence>
<accession>A0A841FHT3</accession>
<proteinExistence type="predicted"/>